<feature type="transmembrane region" description="Helical" evidence="2">
    <location>
        <begin position="121"/>
        <end position="146"/>
    </location>
</feature>
<evidence type="ECO:0000313" key="3">
    <source>
        <dbReference type="Proteomes" id="UP000046392"/>
    </source>
</evidence>
<reference evidence="4" key="1">
    <citation type="submission" date="2017-02" db="UniProtKB">
        <authorList>
            <consortium name="WormBaseParasite"/>
        </authorList>
    </citation>
    <scope>IDENTIFICATION</scope>
</reference>
<evidence type="ECO:0000313" key="4">
    <source>
        <dbReference type="WBParaSite" id="SPAL_0001559300.1"/>
    </source>
</evidence>
<evidence type="ECO:0000256" key="2">
    <source>
        <dbReference type="SAM" id="Phobius"/>
    </source>
</evidence>
<feature type="region of interest" description="Disordered" evidence="1">
    <location>
        <begin position="65"/>
        <end position="114"/>
    </location>
</feature>
<dbReference type="WBParaSite" id="SPAL_0001559300.1">
    <property type="protein sequence ID" value="SPAL_0001559300.1"/>
    <property type="gene ID" value="SPAL_0001559300"/>
</dbReference>
<feature type="compositionally biased region" description="Low complexity" evidence="1">
    <location>
        <begin position="96"/>
        <end position="113"/>
    </location>
</feature>
<feature type="compositionally biased region" description="Low complexity" evidence="1">
    <location>
        <begin position="73"/>
        <end position="89"/>
    </location>
</feature>
<evidence type="ECO:0000256" key="1">
    <source>
        <dbReference type="SAM" id="MobiDB-lite"/>
    </source>
</evidence>
<protein>
    <submittedName>
        <fullName evidence="4">DUF4150 domain-containing protein</fullName>
    </submittedName>
</protein>
<keyword evidence="2" id="KW-0812">Transmembrane</keyword>
<sequence length="225" mass="24699">MEETVIKESDKFVIFIIVDNNGARPGIQGENGGVYDYGAGNRGGTESGAGVGINQYGQGSGNFNGNTQGNGQGMNNNMGQNIGNENNQNNGGGTYPNGNQNVPPNRNPNQPRVSKFFSNPVVGSVLGIGNMITIAIFFQLTLSKILGAGIGGMYALNHNKMMMKQYAMMNGITKSLFLLVILGQNPYEMRIRNSMMKQQWKDDARRFRNENSKKLFNIYEIYKSF</sequence>
<keyword evidence="2" id="KW-1133">Transmembrane helix</keyword>
<name>A0A0N5CCI6_STREA</name>
<dbReference type="Proteomes" id="UP000046392">
    <property type="component" value="Unplaced"/>
</dbReference>
<keyword evidence="2" id="KW-0472">Membrane</keyword>
<organism evidence="3 4">
    <name type="scientific">Strongyloides papillosus</name>
    <name type="common">Intestinal threadworm</name>
    <dbReference type="NCBI Taxonomy" id="174720"/>
    <lineage>
        <taxon>Eukaryota</taxon>
        <taxon>Metazoa</taxon>
        <taxon>Ecdysozoa</taxon>
        <taxon>Nematoda</taxon>
        <taxon>Chromadorea</taxon>
        <taxon>Rhabditida</taxon>
        <taxon>Tylenchina</taxon>
        <taxon>Panagrolaimomorpha</taxon>
        <taxon>Strongyloidoidea</taxon>
        <taxon>Strongyloididae</taxon>
        <taxon>Strongyloides</taxon>
    </lineage>
</organism>
<dbReference type="AlphaFoldDB" id="A0A0N5CCI6"/>
<accession>A0A0N5CCI6</accession>
<keyword evidence="3" id="KW-1185">Reference proteome</keyword>
<proteinExistence type="predicted"/>
<feature type="transmembrane region" description="Helical" evidence="2">
    <location>
        <begin position="166"/>
        <end position="187"/>
    </location>
</feature>